<dbReference type="PANTHER" id="PTHR43686">
    <property type="entry name" value="SULFURTRANSFERASE-RELATED"/>
    <property type="match status" value="1"/>
</dbReference>
<dbReference type="Pfam" id="PF00266">
    <property type="entry name" value="Aminotran_5"/>
    <property type="match status" value="1"/>
</dbReference>
<dbReference type="GeneID" id="100890480"/>
<organism evidence="2 3">
    <name type="scientific">Strongylocentrotus purpuratus</name>
    <name type="common">Purple sea urchin</name>
    <dbReference type="NCBI Taxonomy" id="7668"/>
    <lineage>
        <taxon>Eukaryota</taxon>
        <taxon>Metazoa</taxon>
        <taxon>Echinodermata</taxon>
        <taxon>Eleutherozoa</taxon>
        <taxon>Echinozoa</taxon>
        <taxon>Echinoidea</taxon>
        <taxon>Euechinoidea</taxon>
        <taxon>Echinacea</taxon>
        <taxon>Camarodonta</taxon>
        <taxon>Echinidea</taxon>
        <taxon>Strongylocentrotidae</taxon>
        <taxon>Strongylocentrotus</taxon>
    </lineage>
</organism>
<evidence type="ECO:0000313" key="3">
    <source>
        <dbReference type="Proteomes" id="UP000007110"/>
    </source>
</evidence>
<accession>A0A7M7LL73</accession>
<reference evidence="2" key="2">
    <citation type="submission" date="2021-01" db="UniProtKB">
        <authorList>
            <consortium name="EnsemblMetazoa"/>
        </authorList>
    </citation>
    <scope>IDENTIFICATION</scope>
</reference>
<proteinExistence type="predicted"/>
<dbReference type="Gene3D" id="3.90.1150.10">
    <property type="entry name" value="Aspartate Aminotransferase, domain 1"/>
    <property type="match status" value="1"/>
</dbReference>
<dbReference type="Gene3D" id="3.40.640.10">
    <property type="entry name" value="Type I PLP-dependent aspartate aminotransferase-like (Major domain)"/>
    <property type="match status" value="1"/>
</dbReference>
<dbReference type="InterPro" id="IPR015421">
    <property type="entry name" value="PyrdxlP-dep_Trfase_major"/>
</dbReference>
<dbReference type="InterPro" id="IPR000192">
    <property type="entry name" value="Aminotrans_V_dom"/>
</dbReference>
<dbReference type="KEGG" id="spu:100890480"/>
<dbReference type="OMA" id="PYLDIDM"/>
<sequence length="758" mass="84906">MLPEHTHHQQAATGAEMLLADDRQTLLQHISDNVIGGDSTFTGPFGEKQVVYCDYTASGKPLRFIENFLADNVYPFYANTHTTTTITSKQTTRFRHESREIIKQCTNCGEEDALIFTGSGSTGAIHKLINVMEMQGERARNTVVLVGPFEHHSNILPWKEIGAQVVRVQQTIEGLVDLDDIESKLKIFTQTHQHVLGCFSAASNVTGIITDTNAVSALLHRYNALSFWDYATAAPYLDIDMNPVGYEKEVDCSKDAVFVSTHKFVGGVGTPGILIAKKKLFVNNVPHALGGGTVHYVSRKMHHYLKDIEAREEGGTPAIIESIRAGLAFQVKQAVGPDFIEEREEELARRAFTRWQHNENLIVLGSREVARLPIFSFLIRHPQTGKLLHHNFIAVLLNDLFGIQARGGCACAGPYAHDLLGITEENALKFFELIREDRKNKCNEEPLESVRPGFVRINLPYFAPDDVIDYVLTAVDLVATHGWKMLPQYHLDVQTGSWTHRQWKDTESGPGYQSLFHINYQQGSFNFQGAKETSPVCHQKMSFMAYLELAMEEFDKAESGHMACESLNDEEVILADYQQFLWFLQPCEAASSLMALSWSDHEAMVEDQDRNLDVPSEDVLVGSIDALYWQEDGSNVHSYPDEVATVPTDMKPLRSPPPIAPVTYGWVPSSPYYDDTAVVPDRDSMMTFSFQDNYNLYGSDVTSHGGTYGNWVEPHKADDIGYVKGIDDHGVTTGATKGYDYRRVHSHESGYSTDDEVY</sequence>
<dbReference type="RefSeq" id="XP_003725203.2">
    <property type="nucleotide sequence ID" value="XM_003725155.3"/>
</dbReference>
<reference evidence="3" key="1">
    <citation type="submission" date="2015-02" db="EMBL/GenBank/DDBJ databases">
        <title>Genome sequencing for Strongylocentrotus purpuratus.</title>
        <authorList>
            <person name="Murali S."/>
            <person name="Liu Y."/>
            <person name="Vee V."/>
            <person name="English A."/>
            <person name="Wang M."/>
            <person name="Skinner E."/>
            <person name="Han Y."/>
            <person name="Muzny D.M."/>
            <person name="Worley K.C."/>
            <person name="Gibbs R.A."/>
        </authorList>
    </citation>
    <scope>NUCLEOTIDE SEQUENCE</scope>
</reference>
<evidence type="ECO:0000313" key="2">
    <source>
        <dbReference type="EnsemblMetazoa" id="XP_003725203"/>
    </source>
</evidence>
<dbReference type="GO" id="GO:0031071">
    <property type="term" value="F:cysteine desulfurase activity"/>
    <property type="evidence" value="ECO:0000318"/>
    <property type="project" value="GO_Central"/>
</dbReference>
<dbReference type="EnsemblMetazoa" id="XM_003725155">
    <property type="protein sequence ID" value="XP_003725203"/>
    <property type="gene ID" value="LOC100890480"/>
</dbReference>
<dbReference type="GO" id="GO:0006534">
    <property type="term" value="P:cysteine metabolic process"/>
    <property type="evidence" value="ECO:0000318"/>
    <property type="project" value="GO_Central"/>
</dbReference>
<evidence type="ECO:0000259" key="1">
    <source>
        <dbReference type="Pfam" id="PF00266"/>
    </source>
</evidence>
<dbReference type="InParanoid" id="A0A7M7LL73"/>
<feature type="domain" description="Aminotransferase class V" evidence="1">
    <location>
        <begin position="52"/>
        <end position="416"/>
    </location>
</feature>
<keyword evidence="3" id="KW-1185">Reference proteome</keyword>
<dbReference type="OrthoDB" id="420046at2759"/>
<dbReference type="InterPro" id="IPR015422">
    <property type="entry name" value="PyrdxlP-dep_Trfase_small"/>
</dbReference>
<dbReference type="Proteomes" id="UP000007110">
    <property type="component" value="Unassembled WGS sequence"/>
</dbReference>
<protein>
    <recommendedName>
        <fullName evidence="1">Aminotransferase class V domain-containing protein</fullName>
    </recommendedName>
</protein>
<dbReference type="PANTHER" id="PTHR43686:SF1">
    <property type="entry name" value="AMINOTRAN_5 DOMAIN-CONTAINING PROTEIN"/>
    <property type="match status" value="1"/>
</dbReference>
<dbReference type="InterPro" id="IPR015424">
    <property type="entry name" value="PyrdxlP-dep_Trfase"/>
</dbReference>
<dbReference type="AlphaFoldDB" id="A0A7M7LL73"/>
<dbReference type="SUPFAM" id="SSF53383">
    <property type="entry name" value="PLP-dependent transferases"/>
    <property type="match status" value="1"/>
</dbReference>
<name>A0A7M7LL73_STRPU</name>